<feature type="region of interest" description="Disordered" evidence="1">
    <location>
        <begin position="1"/>
        <end position="36"/>
    </location>
</feature>
<evidence type="ECO:0000256" key="1">
    <source>
        <dbReference type="SAM" id="MobiDB-lite"/>
    </source>
</evidence>
<reference evidence="2" key="1">
    <citation type="journal article" date="2018" name="DNA Res.">
        <title>Multiple hybrid de novo genome assembly of finger millet, an orphan allotetraploid crop.</title>
        <authorList>
            <person name="Hatakeyama M."/>
            <person name="Aluri S."/>
            <person name="Balachadran M.T."/>
            <person name="Sivarajan S.R."/>
            <person name="Patrignani A."/>
            <person name="Gruter S."/>
            <person name="Poveda L."/>
            <person name="Shimizu-Inatsugi R."/>
            <person name="Baeten J."/>
            <person name="Francoijs K.J."/>
            <person name="Nataraja K.N."/>
            <person name="Reddy Y.A.N."/>
            <person name="Phadnis S."/>
            <person name="Ravikumar R.L."/>
            <person name="Schlapbach R."/>
            <person name="Sreeman S.M."/>
            <person name="Shimizu K.K."/>
        </authorList>
    </citation>
    <scope>NUCLEOTIDE SEQUENCE</scope>
</reference>
<sequence>MRRSGRPGLNPLAGPFLLPVTPLHRGSEGGDGGRHGGCDCVITKATTDIMRIVASITTVVVGAIRITAQTLSDLSDSSEQVGVALRLTRHRGVQGGDGGGRADNEDGGHGRDDGSGICHRGLRNCDDSDDIGDGSNNCVLLQGFIFKRDMRRCPTFSNLKTLLLNEYWCVPDHFCSLACILQHSPVLKKLTLQLFSKMLSACDSVNNGLSPPHS</sequence>
<accession>A0AAV5ERI5</accession>
<keyword evidence="3" id="KW-1185">Reference proteome</keyword>
<evidence type="ECO:0000313" key="3">
    <source>
        <dbReference type="Proteomes" id="UP001054889"/>
    </source>
</evidence>
<dbReference type="PANTHER" id="PTHR34223:SF80">
    <property type="entry name" value="OS11G0205900 PROTEIN"/>
    <property type="match status" value="1"/>
</dbReference>
<organism evidence="2 3">
    <name type="scientific">Eleusine coracana subsp. coracana</name>
    <dbReference type="NCBI Taxonomy" id="191504"/>
    <lineage>
        <taxon>Eukaryota</taxon>
        <taxon>Viridiplantae</taxon>
        <taxon>Streptophyta</taxon>
        <taxon>Embryophyta</taxon>
        <taxon>Tracheophyta</taxon>
        <taxon>Spermatophyta</taxon>
        <taxon>Magnoliopsida</taxon>
        <taxon>Liliopsida</taxon>
        <taxon>Poales</taxon>
        <taxon>Poaceae</taxon>
        <taxon>PACMAD clade</taxon>
        <taxon>Chloridoideae</taxon>
        <taxon>Cynodonteae</taxon>
        <taxon>Eleusininae</taxon>
        <taxon>Eleusine</taxon>
    </lineage>
</organism>
<gene>
    <name evidence="2" type="primary">gb12651</name>
    <name evidence="2" type="ORF">PR202_gb12651</name>
</gene>
<dbReference type="Proteomes" id="UP001054889">
    <property type="component" value="Unassembled WGS sequence"/>
</dbReference>
<protein>
    <submittedName>
        <fullName evidence="2">Uncharacterized protein</fullName>
    </submittedName>
</protein>
<comment type="caution">
    <text evidence="2">The sequence shown here is derived from an EMBL/GenBank/DDBJ whole genome shotgun (WGS) entry which is preliminary data.</text>
</comment>
<dbReference type="PANTHER" id="PTHR34223">
    <property type="entry name" value="OS11G0201299 PROTEIN"/>
    <property type="match status" value="1"/>
</dbReference>
<evidence type="ECO:0000313" key="2">
    <source>
        <dbReference type="EMBL" id="GJN24880.1"/>
    </source>
</evidence>
<dbReference type="EMBL" id="BQKI01000077">
    <property type="protein sequence ID" value="GJN24880.1"/>
    <property type="molecule type" value="Genomic_DNA"/>
</dbReference>
<name>A0AAV5ERI5_ELECO</name>
<reference evidence="2" key="2">
    <citation type="submission" date="2021-12" db="EMBL/GenBank/DDBJ databases">
        <title>Resequencing data analysis of finger millet.</title>
        <authorList>
            <person name="Hatakeyama M."/>
            <person name="Aluri S."/>
            <person name="Balachadran M.T."/>
            <person name="Sivarajan S.R."/>
            <person name="Poveda L."/>
            <person name="Shimizu-Inatsugi R."/>
            <person name="Schlapbach R."/>
            <person name="Sreeman S.M."/>
            <person name="Shimizu K.K."/>
        </authorList>
    </citation>
    <scope>NUCLEOTIDE SEQUENCE</scope>
</reference>
<dbReference type="InterPro" id="IPR053197">
    <property type="entry name" value="F-box_SCFL_complex_component"/>
</dbReference>
<dbReference type="AlphaFoldDB" id="A0AAV5ERI5"/>
<feature type="compositionally biased region" description="Basic and acidic residues" evidence="1">
    <location>
        <begin position="25"/>
        <end position="36"/>
    </location>
</feature>
<proteinExistence type="predicted"/>